<dbReference type="OrthoDB" id="9803687at2"/>
<dbReference type="RefSeq" id="WP_081165428.1">
    <property type="nucleotide sequence ID" value="NZ_LWBP01000188.1"/>
</dbReference>
<dbReference type="GO" id="GO:0032259">
    <property type="term" value="P:methylation"/>
    <property type="evidence" value="ECO:0007669"/>
    <property type="project" value="UniProtKB-KW"/>
</dbReference>
<evidence type="ECO:0000256" key="3">
    <source>
        <dbReference type="PROSITE-ProRule" id="PRU00333"/>
    </source>
</evidence>
<gene>
    <name evidence="5" type="ORF">A4R26_02485</name>
</gene>
<dbReference type="GO" id="GO:0008168">
    <property type="term" value="F:methyltransferase activity"/>
    <property type="evidence" value="ECO:0007669"/>
    <property type="project" value="UniProtKB-UniRule"/>
</dbReference>
<feature type="binding site" evidence="3">
    <location>
        <position position="296"/>
    </location>
    <ligand>
        <name>Zn(2+)</name>
        <dbReference type="ChEBI" id="CHEBI:29105"/>
    </ligand>
</feature>
<dbReference type="STRING" id="550983.A4R26_02485"/>
<dbReference type="InterPro" id="IPR036589">
    <property type="entry name" value="HCY_dom_sf"/>
</dbReference>
<feature type="domain" description="Hcy-binding" evidence="4">
    <location>
        <begin position="4"/>
        <end position="311"/>
    </location>
</feature>
<dbReference type="Proteomes" id="UP000192276">
    <property type="component" value="Unassembled WGS sequence"/>
</dbReference>
<dbReference type="AlphaFoldDB" id="A0A1V9FJ15"/>
<evidence type="ECO:0000256" key="1">
    <source>
        <dbReference type="ARBA" id="ARBA00022603"/>
    </source>
</evidence>
<evidence type="ECO:0000256" key="2">
    <source>
        <dbReference type="ARBA" id="ARBA00022679"/>
    </source>
</evidence>
<evidence type="ECO:0000313" key="5">
    <source>
        <dbReference type="EMBL" id="OQP58352.1"/>
    </source>
</evidence>
<dbReference type="SUPFAM" id="SSF82282">
    <property type="entry name" value="Homocysteine S-methyltransferase"/>
    <property type="match status" value="1"/>
</dbReference>
<comment type="cofactor">
    <cofactor evidence="3">
        <name>Zn(2+)</name>
        <dbReference type="ChEBI" id="CHEBI:29105"/>
    </cofactor>
</comment>
<dbReference type="EMBL" id="LWBP01000188">
    <property type="protein sequence ID" value="OQP58352.1"/>
    <property type="molecule type" value="Genomic_DNA"/>
</dbReference>
<dbReference type="Pfam" id="PF02574">
    <property type="entry name" value="S-methyl_trans"/>
    <property type="match status" value="1"/>
</dbReference>
<dbReference type="Gene3D" id="3.20.20.330">
    <property type="entry name" value="Homocysteine-binding-like domain"/>
    <property type="match status" value="1"/>
</dbReference>
<dbReference type="PANTHER" id="PTHR11103">
    <property type="entry name" value="SLR1189 PROTEIN"/>
    <property type="match status" value="1"/>
</dbReference>
<proteinExistence type="predicted"/>
<feature type="binding site" evidence="3">
    <location>
        <position position="227"/>
    </location>
    <ligand>
        <name>Zn(2+)</name>
        <dbReference type="ChEBI" id="CHEBI:29105"/>
    </ligand>
</feature>
<reference evidence="6" key="1">
    <citation type="submission" date="2016-04" db="EMBL/GenBank/DDBJ databases">
        <authorList>
            <person name="Chen L."/>
            <person name="Zhuang W."/>
            <person name="Wang G."/>
        </authorList>
    </citation>
    <scope>NUCLEOTIDE SEQUENCE [LARGE SCALE GENOMIC DNA]</scope>
    <source>
        <strain evidence="6">208</strain>
    </source>
</reference>
<keyword evidence="6" id="KW-1185">Reference proteome</keyword>
<organism evidence="5 6">
    <name type="scientific">Niastella populi</name>
    <dbReference type="NCBI Taxonomy" id="550983"/>
    <lineage>
        <taxon>Bacteria</taxon>
        <taxon>Pseudomonadati</taxon>
        <taxon>Bacteroidota</taxon>
        <taxon>Chitinophagia</taxon>
        <taxon>Chitinophagales</taxon>
        <taxon>Chitinophagaceae</taxon>
        <taxon>Niastella</taxon>
    </lineage>
</organism>
<sequence>MESKLHSSVVFPHKHYLTDGGLETTLIFHKGITLHSFAAFELLRTEEGQNAFREYYQPYLALAEKYNLGFVMESPTWRASSDWGFKLGYTHDELFALNKQSIKLMREVAQPFSQSLPHVIISGNIGPRGDGYKAENQMTAEQARAYHLEQIKAFVLADADVVTAVTINYIDEAIGIIQAARSFNLPVVISFTVETDGRLPGGELLQEAIERTDRETDYYAEHYMINCAHPQHFMHELDNNGNWKIRIRGIRANASLKSHAELDESDTLDAGDKCQLAEGYMQLFQLLPELKVIGGCCGTDHSHMEEICKTLEEQEALKA</sequence>
<feature type="binding site" evidence="3">
    <location>
        <position position="297"/>
    </location>
    <ligand>
        <name>Zn(2+)</name>
        <dbReference type="ChEBI" id="CHEBI:29105"/>
    </ligand>
</feature>
<keyword evidence="3" id="KW-0862">Zinc</keyword>
<keyword evidence="1 3" id="KW-0489">Methyltransferase</keyword>
<dbReference type="PANTHER" id="PTHR11103:SF18">
    <property type="entry name" value="SLR1189 PROTEIN"/>
    <property type="match status" value="1"/>
</dbReference>
<keyword evidence="2 3" id="KW-0808">Transferase</keyword>
<protein>
    <submittedName>
        <fullName evidence="5">Homocysteine methyltransferase</fullName>
    </submittedName>
</protein>
<evidence type="ECO:0000313" key="6">
    <source>
        <dbReference type="Proteomes" id="UP000192276"/>
    </source>
</evidence>
<dbReference type="InterPro" id="IPR003726">
    <property type="entry name" value="HCY_dom"/>
</dbReference>
<dbReference type="PROSITE" id="PS50970">
    <property type="entry name" value="HCY"/>
    <property type="match status" value="1"/>
</dbReference>
<accession>A0A1V9FJ15</accession>
<keyword evidence="3" id="KW-0479">Metal-binding</keyword>
<dbReference type="GO" id="GO:0046872">
    <property type="term" value="F:metal ion binding"/>
    <property type="evidence" value="ECO:0007669"/>
    <property type="project" value="UniProtKB-KW"/>
</dbReference>
<comment type="caution">
    <text evidence="5">The sequence shown here is derived from an EMBL/GenBank/DDBJ whole genome shotgun (WGS) entry which is preliminary data.</text>
</comment>
<name>A0A1V9FJ15_9BACT</name>
<evidence type="ECO:0000259" key="4">
    <source>
        <dbReference type="PROSITE" id="PS50970"/>
    </source>
</evidence>